<dbReference type="GO" id="GO:0003677">
    <property type="term" value="F:DNA binding"/>
    <property type="evidence" value="ECO:0007669"/>
    <property type="project" value="UniProtKB-KW"/>
</dbReference>
<accession>A0ABU0TQE9</accession>
<organism evidence="5 6">
    <name type="scientific">Microbacterium trichothecenolyticum</name>
    <name type="common">Aureobacterium trichothecenolyticum</name>
    <dbReference type="NCBI Taxonomy" id="69370"/>
    <lineage>
        <taxon>Bacteria</taxon>
        <taxon>Bacillati</taxon>
        <taxon>Actinomycetota</taxon>
        <taxon>Actinomycetes</taxon>
        <taxon>Micrococcales</taxon>
        <taxon>Microbacteriaceae</taxon>
        <taxon>Microbacterium</taxon>
    </lineage>
</organism>
<keyword evidence="1" id="KW-0805">Transcription regulation</keyword>
<dbReference type="Gene3D" id="1.20.120.530">
    <property type="entry name" value="GntR ligand-binding domain-like"/>
    <property type="match status" value="1"/>
</dbReference>
<dbReference type="InterPro" id="IPR036390">
    <property type="entry name" value="WH_DNA-bd_sf"/>
</dbReference>
<dbReference type="Pfam" id="PF07729">
    <property type="entry name" value="FCD"/>
    <property type="match status" value="1"/>
</dbReference>
<reference evidence="5 6" key="1">
    <citation type="submission" date="2023-07" db="EMBL/GenBank/DDBJ databases">
        <title>Functional and genomic diversity of the sorghum phyllosphere microbiome.</title>
        <authorList>
            <person name="Shade A."/>
        </authorList>
    </citation>
    <scope>NUCLEOTIDE SEQUENCE [LARGE SCALE GENOMIC DNA]</scope>
    <source>
        <strain evidence="5 6">SORGH_AS_1207</strain>
    </source>
</reference>
<name>A0ABU0TQE9_MICTR</name>
<dbReference type="SMART" id="SM00895">
    <property type="entry name" value="FCD"/>
    <property type="match status" value="1"/>
</dbReference>
<dbReference type="InterPro" id="IPR008920">
    <property type="entry name" value="TF_FadR/GntR_C"/>
</dbReference>
<evidence type="ECO:0000313" key="5">
    <source>
        <dbReference type="EMBL" id="MDQ1121665.1"/>
    </source>
</evidence>
<dbReference type="SUPFAM" id="SSF48008">
    <property type="entry name" value="GntR ligand-binding domain-like"/>
    <property type="match status" value="1"/>
</dbReference>
<dbReference type="SUPFAM" id="SSF46785">
    <property type="entry name" value="Winged helix' DNA-binding domain"/>
    <property type="match status" value="1"/>
</dbReference>
<dbReference type="Proteomes" id="UP001226691">
    <property type="component" value="Unassembled WGS sequence"/>
</dbReference>
<dbReference type="PANTHER" id="PTHR43537">
    <property type="entry name" value="TRANSCRIPTIONAL REGULATOR, GNTR FAMILY"/>
    <property type="match status" value="1"/>
</dbReference>
<evidence type="ECO:0000256" key="3">
    <source>
        <dbReference type="ARBA" id="ARBA00023163"/>
    </source>
</evidence>
<dbReference type="Gene3D" id="1.10.10.10">
    <property type="entry name" value="Winged helix-like DNA-binding domain superfamily/Winged helix DNA-binding domain"/>
    <property type="match status" value="1"/>
</dbReference>
<dbReference type="RefSeq" id="WP_307479120.1">
    <property type="nucleotide sequence ID" value="NZ_JAUTBF010000001.1"/>
</dbReference>
<sequence length="234" mass="24806">MDRPTVASLHDALVDRLGSAIVDGQLAAGSRLVTAELSPGSSRGAGREAVRVLQSLGLVRVRRKTGVEVLPVTQWNVYAPEIIAWRLAGPGRTAQLRELSELRGAIEPLAARSAAVHATDAQRQELVAAVMEMARTERDADGAEYLAADVRFHRTLLAASGNTMFGALGSVVESVLVGRTLHELMPHDANPHAVRWHQDVAFAVAAGRAEEAAQAMSLIVREAGQAMASAISAQ</sequence>
<evidence type="ECO:0000256" key="2">
    <source>
        <dbReference type="ARBA" id="ARBA00023125"/>
    </source>
</evidence>
<gene>
    <name evidence="5" type="ORF">QE412_000238</name>
</gene>
<keyword evidence="3" id="KW-0804">Transcription</keyword>
<comment type="caution">
    <text evidence="5">The sequence shown here is derived from an EMBL/GenBank/DDBJ whole genome shotgun (WGS) entry which is preliminary data.</text>
</comment>
<evidence type="ECO:0000313" key="6">
    <source>
        <dbReference type="Proteomes" id="UP001226691"/>
    </source>
</evidence>
<feature type="domain" description="GntR C-terminal" evidence="4">
    <location>
        <begin position="98"/>
        <end position="222"/>
    </location>
</feature>
<evidence type="ECO:0000259" key="4">
    <source>
        <dbReference type="SMART" id="SM00895"/>
    </source>
</evidence>
<protein>
    <submittedName>
        <fullName evidence="5">DNA-binding FadR family transcriptional regulator</fullName>
    </submittedName>
</protein>
<dbReference type="PANTHER" id="PTHR43537:SF44">
    <property type="entry name" value="GNTR FAMILY REGULATORY PROTEIN"/>
    <property type="match status" value="1"/>
</dbReference>
<dbReference type="EMBL" id="JAUTBF010000001">
    <property type="protein sequence ID" value="MDQ1121665.1"/>
    <property type="molecule type" value="Genomic_DNA"/>
</dbReference>
<dbReference type="InterPro" id="IPR011711">
    <property type="entry name" value="GntR_C"/>
</dbReference>
<dbReference type="InterPro" id="IPR036388">
    <property type="entry name" value="WH-like_DNA-bd_sf"/>
</dbReference>
<proteinExistence type="predicted"/>
<keyword evidence="6" id="KW-1185">Reference proteome</keyword>
<keyword evidence="2 5" id="KW-0238">DNA-binding</keyword>
<evidence type="ECO:0000256" key="1">
    <source>
        <dbReference type="ARBA" id="ARBA00023015"/>
    </source>
</evidence>